<evidence type="ECO:0008006" key="6">
    <source>
        <dbReference type="Google" id="ProtNLM"/>
    </source>
</evidence>
<dbReference type="InterPro" id="IPR002885">
    <property type="entry name" value="PPR_rpt"/>
</dbReference>
<reference evidence="4 5" key="1">
    <citation type="submission" date="2021-11" db="EMBL/GenBank/DDBJ databases">
        <title>Black yeast isolated from Biological Soil Crust.</title>
        <authorList>
            <person name="Kurbessoian T."/>
        </authorList>
    </citation>
    <scope>NUCLEOTIDE SEQUENCE [LARGE SCALE GENOMIC DNA]</scope>
    <source>
        <strain evidence="4 5">CCFEE 5522</strain>
    </source>
</reference>
<keyword evidence="5" id="KW-1185">Reference proteome</keyword>
<feature type="repeat" description="PPR" evidence="2">
    <location>
        <begin position="474"/>
        <end position="508"/>
    </location>
</feature>
<dbReference type="Proteomes" id="UP001324427">
    <property type="component" value="Unassembled WGS sequence"/>
</dbReference>
<evidence type="ECO:0000256" key="2">
    <source>
        <dbReference type="PROSITE-ProRule" id="PRU00708"/>
    </source>
</evidence>
<protein>
    <recommendedName>
        <fullName evidence="6">Pentatricopeptide repeat-containing protein</fullName>
    </recommendedName>
</protein>
<organism evidence="4 5">
    <name type="scientific">Oleoguttula mirabilis</name>
    <dbReference type="NCBI Taxonomy" id="1507867"/>
    <lineage>
        <taxon>Eukaryota</taxon>
        <taxon>Fungi</taxon>
        <taxon>Dikarya</taxon>
        <taxon>Ascomycota</taxon>
        <taxon>Pezizomycotina</taxon>
        <taxon>Dothideomycetes</taxon>
        <taxon>Dothideomycetidae</taxon>
        <taxon>Mycosphaerellales</taxon>
        <taxon>Teratosphaeriaceae</taxon>
        <taxon>Oleoguttula</taxon>
    </lineage>
</organism>
<evidence type="ECO:0000256" key="1">
    <source>
        <dbReference type="ARBA" id="ARBA00007626"/>
    </source>
</evidence>
<feature type="region of interest" description="Disordered" evidence="3">
    <location>
        <begin position="588"/>
        <end position="609"/>
    </location>
</feature>
<comment type="caution">
    <text evidence="4">The sequence shown here is derived from an EMBL/GenBank/DDBJ whole genome shotgun (WGS) entry which is preliminary data.</text>
</comment>
<gene>
    <name evidence="4" type="ORF">LTR36_008154</name>
</gene>
<evidence type="ECO:0000256" key="3">
    <source>
        <dbReference type="SAM" id="MobiDB-lite"/>
    </source>
</evidence>
<accession>A0AAV9J8Q9</accession>
<proteinExistence type="inferred from homology"/>
<dbReference type="AlphaFoldDB" id="A0AAV9J8Q9"/>
<dbReference type="Pfam" id="PF13041">
    <property type="entry name" value="PPR_2"/>
    <property type="match status" value="1"/>
</dbReference>
<dbReference type="InterPro" id="IPR050872">
    <property type="entry name" value="PPR_P_subfamily"/>
</dbReference>
<feature type="repeat" description="PPR" evidence="2">
    <location>
        <begin position="509"/>
        <end position="543"/>
    </location>
</feature>
<dbReference type="NCBIfam" id="TIGR00756">
    <property type="entry name" value="PPR"/>
    <property type="match status" value="2"/>
</dbReference>
<comment type="similarity">
    <text evidence="1">Belongs to the PPR family. P subfamily.</text>
</comment>
<sequence length="634" mass="70975">MARRYDLGLPEQYLEEPQIPIFNPLVTEWVDVILEHMALNNDKLAIEAYARQYGKLGREVWSEVALWLICHQKDTLIDFIEATHVPLYPPINWVEDCLSHLARHYNMTETSNRHSWSQLLIQLFLKIVDRDTNEQYIFNSAFFRPLLPHCTVSQVNELYRTIKLGKVKVNHHTLLHFADHFAKHDHIEQSLDALLEAKHAGADIDGVPYRSGCSTLLRRSIQHPGGLRTCLRLIENLVTVGVKLNRTLCNIVMLNAVEARDIDTADAVHRSALEQGFVPNAYTCAIRLKACKLDISNVQRLTATIEEAIANGEVRQNIVVATEIVHCLALHHTKRFERALTAFSTVATAYAQLFDPAPLERLGMEMPKEAKVAASVLPDVRLTPTPHAIAFLLMAYLRSGTTQDKAERLYNRWRELVEAGDGPLAACAATPDVANIFLNGFIRAKSKLLQAARVVKDMQKPLPESAGVTQAKPDVYTWSIFLHGFASKGETKLAEQVLGYMRSQGMEPNVATWTSLVGGYAAAQNSEGTLDTLRRMERSGVTWNEWTHRGVRRFRNQQRLKELLEEQRLQQNLDFSGELKDGLAYKLGDGSGEAAQEQERGSLTEATPRGASIVERGADSAADLAKMAGGITYA</sequence>
<dbReference type="PANTHER" id="PTHR46128:SF285">
    <property type="entry name" value="PENTATRICOPEPTIDE REPEAT-CONTAINING PROTEIN"/>
    <property type="match status" value="1"/>
</dbReference>
<dbReference type="PANTHER" id="PTHR46128">
    <property type="entry name" value="MITOCHONDRIAL GROUP I INTRON SPLICING FACTOR CCM1"/>
    <property type="match status" value="1"/>
</dbReference>
<evidence type="ECO:0000313" key="5">
    <source>
        <dbReference type="Proteomes" id="UP001324427"/>
    </source>
</evidence>
<evidence type="ECO:0000313" key="4">
    <source>
        <dbReference type="EMBL" id="KAK4541238.1"/>
    </source>
</evidence>
<dbReference type="Gene3D" id="1.25.40.10">
    <property type="entry name" value="Tetratricopeptide repeat domain"/>
    <property type="match status" value="2"/>
</dbReference>
<name>A0AAV9J8Q9_9PEZI</name>
<dbReference type="InterPro" id="IPR011990">
    <property type="entry name" value="TPR-like_helical_dom_sf"/>
</dbReference>
<dbReference type="PROSITE" id="PS51375">
    <property type="entry name" value="PPR"/>
    <property type="match status" value="2"/>
</dbReference>
<dbReference type="EMBL" id="JAVFHQ010000055">
    <property type="protein sequence ID" value="KAK4541238.1"/>
    <property type="molecule type" value="Genomic_DNA"/>
</dbReference>